<feature type="signal peptide" evidence="1">
    <location>
        <begin position="1"/>
        <end position="25"/>
    </location>
</feature>
<dbReference type="EMBL" id="FPAU01000002">
    <property type="protein sequence ID" value="SFT84492.1"/>
    <property type="molecule type" value="Genomic_DNA"/>
</dbReference>
<dbReference type="GO" id="GO:0005516">
    <property type="term" value="F:calmodulin binding"/>
    <property type="evidence" value="ECO:0007669"/>
    <property type="project" value="InterPro"/>
</dbReference>
<sequence length="155" mass="17462">MYNKHGIKSLGIFATLMLVTNVSLATTTTSCVKVDHTQIEALFEKWNASLQTGDAKKVSENYLSDAVLLPTVSNKVRLTDEERIDYFEHFLEKKPVGKIDSRTIRLGCNKAIDVGTYTFTFADKTKVSARYTFTYVWDGKDWKISSHHSSAMPEG</sequence>
<dbReference type="Gene3D" id="3.10.450.50">
    <property type="match status" value="1"/>
</dbReference>
<accession>A0A1I7BBQ0</accession>
<name>A0A1I7BBQ0_9ENTR</name>
<feature type="chain" id="PRO_5011779968" description="Calcium/calmodulin-dependent protein kinase II association-domain domain-containing protein" evidence="1">
    <location>
        <begin position="26"/>
        <end position="155"/>
    </location>
</feature>
<evidence type="ECO:0000256" key="1">
    <source>
        <dbReference type="SAM" id="SignalP"/>
    </source>
</evidence>
<reference evidence="4" key="1">
    <citation type="submission" date="2016-10" db="EMBL/GenBank/DDBJ databases">
        <authorList>
            <person name="Varghese N."/>
            <person name="Submissions S."/>
        </authorList>
    </citation>
    <scope>NUCLEOTIDE SEQUENCE [LARGE SCALE GENOMIC DNA]</scope>
    <source>
        <strain evidence="4">Ah-143</strain>
    </source>
</reference>
<keyword evidence="4" id="KW-1185">Reference proteome</keyword>
<dbReference type="InterPro" id="IPR016887">
    <property type="entry name" value="UCP028470_steroid_isom-rel"/>
</dbReference>
<evidence type="ECO:0000313" key="4">
    <source>
        <dbReference type="Proteomes" id="UP000199187"/>
    </source>
</evidence>
<proteinExistence type="predicted"/>
<feature type="domain" description="Calcium/calmodulin-dependent protein kinase II association-domain" evidence="2">
    <location>
        <begin position="38"/>
        <end position="153"/>
    </location>
</feature>
<dbReference type="GO" id="GO:0004683">
    <property type="term" value="F:calcium/calmodulin-dependent protein kinase activity"/>
    <property type="evidence" value="ECO:0007669"/>
    <property type="project" value="InterPro"/>
</dbReference>
<dbReference type="InterPro" id="IPR011944">
    <property type="entry name" value="Steroid_delta5-4_isomerase"/>
</dbReference>
<dbReference type="Pfam" id="PF08332">
    <property type="entry name" value="CaMKII_AD"/>
    <property type="match status" value="1"/>
</dbReference>
<gene>
    <name evidence="3" type="ORF">SAMN05192562_102444</name>
</gene>
<evidence type="ECO:0000259" key="2">
    <source>
        <dbReference type="Pfam" id="PF08332"/>
    </source>
</evidence>
<dbReference type="SUPFAM" id="SSF54427">
    <property type="entry name" value="NTF2-like"/>
    <property type="match status" value="1"/>
</dbReference>
<dbReference type="InterPro" id="IPR013543">
    <property type="entry name" value="Ca/CaM-dep_prot_kinase-assoc"/>
</dbReference>
<dbReference type="AlphaFoldDB" id="A0A1I7BBQ0"/>
<organism evidence="3 4">
    <name type="scientific">Kosakonia arachidis</name>
    <dbReference type="NCBI Taxonomy" id="551989"/>
    <lineage>
        <taxon>Bacteria</taxon>
        <taxon>Pseudomonadati</taxon>
        <taxon>Pseudomonadota</taxon>
        <taxon>Gammaproteobacteria</taxon>
        <taxon>Enterobacterales</taxon>
        <taxon>Enterobacteriaceae</taxon>
        <taxon>Kosakonia</taxon>
    </lineage>
</organism>
<dbReference type="PIRSF" id="PIRSF028470">
    <property type="entry name" value="UCP028470"/>
    <property type="match status" value="1"/>
</dbReference>
<keyword evidence="1" id="KW-0732">Signal</keyword>
<protein>
    <recommendedName>
        <fullName evidence="2">Calcium/calmodulin-dependent protein kinase II association-domain domain-containing protein</fullName>
    </recommendedName>
</protein>
<dbReference type="PROSITE" id="PS51257">
    <property type="entry name" value="PROKAR_LIPOPROTEIN"/>
    <property type="match status" value="1"/>
</dbReference>
<dbReference type="NCBIfam" id="TIGR02246">
    <property type="entry name" value="SgcJ/EcaC family oxidoreductase"/>
    <property type="match status" value="1"/>
</dbReference>
<dbReference type="InterPro" id="IPR032710">
    <property type="entry name" value="NTF2-like_dom_sf"/>
</dbReference>
<evidence type="ECO:0000313" key="3">
    <source>
        <dbReference type="EMBL" id="SFT84492.1"/>
    </source>
</evidence>
<dbReference type="Proteomes" id="UP000199187">
    <property type="component" value="Unassembled WGS sequence"/>
</dbReference>